<keyword evidence="1" id="KW-1133">Transmembrane helix</keyword>
<organism evidence="2 3">
    <name type="scientific">Aspergillus versicolor CBS 583.65</name>
    <dbReference type="NCBI Taxonomy" id="1036611"/>
    <lineage>
        <taxon>Eukaryota</taxon>
        <taxon>Fungi</taxon>
        <taxon>Dikarya</taxon>
        <taxon>Ascomycota</taxon>
        <taxon>Pezizomycotina</taxon>
        <taxon>Eurotiomycetes</taxon>
        <taxon>Eurotiomycetidae</taxon>
        <taxon>Eurotiales</taxon>
        <taxon>Aspergillaceae</taxon>
        <taxon>Aspergillus</taxon>
        <taxon>Aspergillus subgen. Nidulantes</taxon>
    </lineage>
</organism>
<dbReference type="AlphaFoldDB" id="A0A1L9P387"/>
<evidence type="ECO:0000256" key="1">
    <source>
        <dbReference type="SAM" id="Phobius"/>
    </source>
</evidence>
<dbReference type="VEuPathDB" id="FungiDB:ASPVEDRAFT_206987"/>
<evidence type="ECO:0000313" key="2">
    <source>
        <dbReference type="EMBL" id="OJI95874.1"/>
    </source>
</evidence>
<evidence type="ECO:0000313" key="3">
    <source>
        <dbReference type="Proteomes" id="UP000184073"/>
    </source>
</evidence>
<proteinExistence type="predicted"/>
<keyword evidence="1" id="KW-0472">Membrane</keyword>
<protein>
    <submittedName>
        <fullName evidence="2">Uncharacterized protein</fullName>
    </submittedName>
</protein>
<dbReference type="GeneID" id="63724955"/>
<keyword evidence="1" id="KW-0812">Transmembrane</keyword>
<dbReference type="Proteomes" id="UP000184073">
    <property type="component" value="Unassembled WGS sequence"/>
</dbReference>
<keyword evidence="3" id="KW-1185">Reference proteome</keyword>
<dbReference type="RefSeq" id="XP_040661637.1">
    <property type="nucleotide sequence ID" value="XM_040809444.1"/>
</dbReference>
<dbReference type="EMBL" id="KV878125">
    <property type="protein sequence ID" value="OJI95874.1"/>
    <property type="molecule type" value="Genomic_DNA"/>
</dbReference>
<name>A0A1L9P387_ASPVE</name>
<accession>A0A1L9P387</accession>
<gene>
    <name evidence="2" type="ORF">ASPVEDRAFT_206987</name>
</gene>
<feature type="transmembrane region" description="Helical" evidence="1">
    <location>
        <begin position="15"/>
        <end position="35"/>
    </location>
</feature>
<reference evidence="3" key="1">
    <citation type="journal article" date="2017" name="Genome Biol.">
        <title>Comparative genomics reveals high biological diversity and specific adaptations in the industrially and medically important fungal genus Aspergillus.</title>
        <authorList>
            <person name="de Vries R.P."/>
            <person name="Riley R."/>
            <person name="Wiebenga A."/>
            <person name="Aguilar-Osorio G."/>
            <person name="Amillis S."/>
            <person name="Uchima C.A."/>
            <person name="Anderluh G."/>
            <person name="Asadollahi M."/>
            <person name="Askin M."/>
            <person name="Barry K."/>
            <person name="Battaglia E."/>
            <person name="Bayram O."/>
            <person name="Benocci T."/>
            <person name="Braus-Stromeyer S.A."/>
            <person name="Caldana C."/>
            <person name="Canovas D."/>
            <person name="Cerqueira G.C."/>
            <person name="Chen F."/>
            <person name="Chen W."/>
            <person name="Choi C."/>
            <person name="Clum A."/>
            <person name="Dos Santos R.A."/>
            <person name="Damasio A.R."/>
            <person name="Diallinas G."/>
            <person name="Emri T."/>
            <person name="Fekete E."/>
            <person name="Flipphi M."/>
            <person name="Freyberg S."/>
            <person name="Gallo A."/>
            <person name="Gournas C."/>
            <person name="Habgood R."/>
            <person name="Hainaut M."/>
            <person name="Harispe M.L."/>
            <person name="Henrissat B."/>
            <person name="Hilden K.S."/>
            <person name="Hope R."/>
            <person name="Hossain A."/>
            <person name="Karabika E."/>
            <person name="Karaffa L."/>
            <person name="Karanyi Z."/>
            <person name="Krasevec N."/>
            <person name="Kuo A."/>
            <person name="Kusch H."/>
            <person name="LaButti K."/>
            <person name="Lagendijk E.L."/>
            <person name="Lapidus A."/>
            <person name="Levasseur A."/>
            <person name="Lindquist E."/>
            <person name="Lipzen A."/>
            <person name="Logrieco A.F."/>
            <person name="MacCabe A."/>
            <person name="Maekelae M.R."/>
            <person name="Malavazi I."/>
            <person name="Melin P."/>
            <person name="Meyer V."/>
            <person name="Mielnichuk N."/>
            <person name="Miskei M."/>
            <person name="Molnar A.P."/>
            <person name="Mule G."/>
            <person name="Ngan C.Y."/>
            <person name="Orejas M."/>
            <person name="Orosz E."/>
            <person name="Ouedraogo J.P."/>
            <person name="Overkamp K.M."/>
            <person name="Park H.-S."/>
            <person name="Perrone G."/>
            <person name="Piumi F."/>
            <person name="Punt P.J."/>
            <person name="Ram A.F."/>
            <person name="Ramon A."/>
            <person name="Rauscher S."/>
            <person name="Record E."/>
            <person name="Riano-Pachon D.M."/>
            <person name="Robert V."/>
            <person name="Roehrig J."/>
            <person name="Ruller R."/>
            <person name="Salamov A."/>
            <person name="Salih N.S."/>
            <person name="Samson R.A."/>
            <person name="Sandor E."/>
            <person name="Sanguinetti M."/>
            <person name="Schuetze T."/>
            <person name="Sepcic K."/>
            <person name="Shelest E."/>
            <person name="Sherlock G."/>
            <person name="Sophianopoulou V."/>
            <person name="Squina F.M."/>
            <person name="Sun H."/>
            <person name="Susca A."/>
            <person name="Todd R.B."/>
            <person name="Tsang A."/>
            <person name="Unkles S.E."/>
            <person name="van de Wiele N."/>
            <person name="van Rossen-Uffink D."/>
            <person name="Oliveira J.V."/>
            <person name="Vesth T.C."/>
            <person name="Visser J."/>
            <person name="Yu J.-H."/>
            <person name="Zhou M."/>
            <person name="Andersen M.R."/>
            <person name="Archer D.B."/>
            <person name="Baker S.E."/>
            <person name="Benoit I."/>
            <person name="Brakhage A.A."/>
            <person name="Braus G.H."/>
            <person name="Fischer R."/>
            <person name="Frisvad J.C."/>
            <person name="Goldman G.H."/>
            <person name="Houbraken J."/>
            <person name="Oakley B."/>
            <person name="Pocsi I."/>
            <person name="Scazzocchio C."/>
            <person name="Seiboth B."/>
            <person name="vanKuyk P.A."/>
            <person name="Wortman J."/>
            <person name="Dyer P.S."/>
            <person name="Grigoriev I.V."/>
        </authorList>
    </citation>
    <scope>NUCLEOTIDE SEQUENCE [LARGE SCALE GENOMIC DNA]</scope>
    <source>
        <strain evidence="3">CBS 583.65</strain>
    </source>
</reference>
<sequence>MVGPAASEAGDFHRLPLAGAAFRFIPCMFVLFMWLGRMDMCQSTRNRLSLSHHRTATTFRCHVSSARPYLREPPLPRRRAANCLLLEAAYVPWVSFVISIQRLHANQYDIAKGYKPAQPR</sequence>